<proteinExistence type="predicted"/>
<keyword evidence="5 12" id="KW-0418">Kinase</keyword>
<dbReference type="Gene3D" id="3.30.200.20">
    <property type="entry name" value="Phosphorylase Kinase, domain 1"/>
    <property type="match status" value="1"/>
</dbReference>
<evidence type="ECO:0000256" key="7">
    <source>
        <dbReference type="ARBA" id="ARBA00047899"/>
    </source>
</evidence>
<dbReference type="PROSITE" id="PS00107">
    <property type="entry name" value="PROTEIN_KINASE_ATP"/>
    <property type="match status" value="1"/>
</dbReference>
<evidence type="ECO:0000313" key="12">
    <source>
        <dbReference type="EMBL" id="EEB06983.1"/>
    </source>
</evidence>
<keyword evidence="3" id="KW-0808">Transferase</keyword>
<evidence type="ECO:0000313" key="14">
    <source>
        <dbReference type="Proteomes" id="UP000001744"/>
    </source>
</evidence>
<feature type="domain" description="Protein kinase" evidence="11">
    <location>
        <begin position="87"/>
        <end position="485"/>
    </location>
</feature>
<reference evidence="12 14" key="1">
    <citation type="journal article" date="2011" name="Science">
        <title>Comparative functional genomics of the fission yeasts.</title>
        <authorList>
            <person name="Rhind N."/>
            <person name="Chen Z."/>
            <person name="Yassour M."/>
            <person name="Thompson D.A."/>
            <person name="Haas B.J."/>
            <person name="Habib N."/>
            <person name="Wapinski I."/>
            <person name="Roy S."/>
            <person name="Lin M.F."/>
            <person name="Heiman D.I."/>
            <person name="Young S.K."/>
            <person name="Furuya K."/>
            <person name="Guo Y."/>
            <person name="Pidoux A."/>
            <person name="Chen H.M."/>
            <person name="Robbertse B."/>
            <person name="Goldberg J.M."/>
            <person name="Aoki K."/>
            <person name="Bayne E.H."/>
            <person name="Berlin A.M."/>
            <person name="Desjardins C.A."/>
            <person name="Dobbs E."/>
            <person name="Dukaj L."/>
            <person name="Fan L."/>
            <person name="FitzGerald M.G."/>
            <person name="French C."/>
            <person name="Gujja S."/>
            <person name="Hansen K."/>
            <person name="Keifenheim D."/>
            <person name="Levin J.Z."/>
            <person name="Mosher R.A."/>
            <person name="Mueller C.A."/>
            <person name="Pfiffner J."/>
            <person name="Priest M."/>
            <person name="Russ C."/>
            <person name="Smialowska A."/>
            <person name="Swoboda P."/>
            <person name="Sykes S.M."/>
            <person name="Vaughn M."/>
            <person name="Vengrova S."/>
            <person name="Yoder R."/>
            <person name="Zeng Q."/>
            <person name="Allshire R."/>
            <person name="Baulcombe D."/>
            <person name="Birren B.W."/>
            <person name="Brown W."/>
            <person name="Ekwall K."/>
            <person name="Kellis M."/>
            <person name="Leatherwood J."/>
            <person name="Levin H."/>
            <person name="Margalit H."/>
            <person name="Martienssen R."/>
            <person name="Nieduszynski C.A."/>
            <person name="Spatafora J.W."/>
            <person name="Friedman N."/>
            <person name="Dalgaard J.Z."/>
            <person name="Baumann P."/>
            <person name="Niki H."/>
            <person name="Regev A."/>
            <person name="Nusbaum C."/>
        </authorList>
    </citation>
    <scope>NUCLEOTIDE SEQUENCE [LARGE SCALE GENOMIC DNA]</scope>
    <source>
        <strain evidence="14">yFS275 / FY16936</strain>
    </source>
</reference>
<dbReference type="GO" id="GO:0010494">
    <property type="term" value="C:cytoplasmic stress granule"/>
    <property type="evidence" value="ECO:0007669"/>
    <property type="project" value="EnsemblFungi"/>
</dbReference>
<evidence type="ECO:0000256" key="4">
    <source>
        <dbReference type="ARBA" id="ARBA00022741"/>
    </source>
</evidence>
<dbReference type="GO" id="GO:0005737">
    <property type="term" value="C:cytoplasm"/>
    <property type="evidence" value="ECO:0000318"/>
    <property type="project" value="GO_Central"/>
</dbReference>
<dbReference type="GO" id="GO:0004674">
    <property type="term" value="F:protein serine/threonine kinase activity"/>
    <property type="evidence" value="ECO:0000318"/>
    <property type="project" value="GO_Central"/>
</dbReference>
<dbReference type="GO" id="GO:0005829">
    <property type="term" value="C:cytosol"/>
    <property type="evidence" value="ECO:0007669"/>
    <property type="project" value="EnsemblFungi"/>
</dbReference>
<dbReference type="CDD" id="cd14136">
    <property type="entry name" value="STKc_SRPK"/>
    <property type="match status" value="1"/>
</dbReference>
<dbReference type="GO" id="GO:0050684">
    <property type="term" value="P:regulation of mRNA processing"/>
    <property type="evidence" value="ECO:0000318"/>
    <property type="project" value="GO_Central"/>
</dbReference>
<feature type="region of interest" description="Disordered" evidence="10">
    <location>
        <begin position="18"/>
        <end position="65"/>
    </location>
</feature>
<evidence type="ECO:0000259" key="11">
    <source>
        <dbReference type="PROSITE" id="PS50011"/>
    </source>
</evidence>
<keyword evidence="4 9" id="KW-0547">Nucleotide-binding</keyword>
<dbReference type="OMA" id="MDNVTLC"/>
<dbReference type="InterPro" id="IPR000719">
    <property type="entry name" value="Prot_kinase_dom"/>
</dbReference>
<dbReference type="GO" id="GO:0035617">
    <property type="term" value="P:stress granule disassembly"/>
    <property type="evidence" value="ECO:0007669"/>
    <property type="project" value="EnsemblFungi"/>
</dbReference>
<sequence>MEGSSLCGYSENSEKAAALGTKGAKIKEKKPVSYQKTTASKNGPSLLSHPTPGKPRAPKTSEESVEDYRYGGYHPVYIGEEFAKGTYVVVRKLGWGHFSTVWLAFDKVHKRHVALKVVRSAEHYRETAIDEIRLLQKVNNGPDEHLGKKHVLSLIDYFSHSGPNGVHICMVFEVLGETLLSLIRSFGHRGVPIGLVKQISYQLLIALDYLHRKCGIIHTDLKPENVLICLDKDVLESILEHENSVLPKQNLKEENAGVHPNRFNNRRRRVPSAFIESRPLMNGVSTVHRCSQPEDEAASLEGSVSGLCLNDCALRNNTEFPPITVKIADLGNACWTYKHFTNDIQTRQYRSPEVILGCKWGASADIWSFACLVFELLTGDYLFNPKNGNSYSKEDDHIAQIIELIQRFPKHVALSGTYSRRIFDRRGELRHIGRLHYWPLKNVLAEKYHFSEEDAQNISDFLTPMLEFDPSKRHNAGYMSKAPWLKEVADASFSPHVRGATGEGIAGWASEAKRFV</sequence>
<dbReference type="GeneID" id="7047903"/>
<protein>
    <recommendedName>
        <fullName evidence="1">non-specific serine/threonine protein kinase</fullName>
        <ecNumber evidence="1">2.7.11.1</ecNumber>
    </recommendedName>
</protein>
<dbReference type="GO" id="GO:0005524">
    <property type="term" value="F:ATP binding"/>
    <property type="evidence" value="ECO:0007669"/>
    <property type="project" value="UniProtKB-UniRule"/>
</dbReference>
<feature type="compositionally biased region" description="Polar residues" evidence="10">
    <location>
        <begin position="34"/>
        <end position="45"/>
    </location>
</feature>
<dbReference type="InterPro" id="IPR008271">
    <property type="entry name" value="Ser/Thr_kinase_AS"/>
</dbReference>
<dbReference type="InterPro" id="IPR051334">
    <property type="entry name" value="SRPK"/>
</dbReference>
<name>B6JZL5_SCHJY</name>
<dbReference type="InterPro" id="IPR017441">
    <property type="entry name" value="Protein_kinase_ATP_BS"/>
</dbReference>
<comment type="catalytic activity">
    <reaction evidence="7">
        <text>L-threonyl-[protein] + ATP = O-phospho-L-threonyl-[protein] + ADP + H(+)</text>
        <dbReference type="Rhea" id="RHEA:46608"/>
        <dbReference type="Rhea" id="RHEA-COMP:11060"/>
        <dbReference type="Rhea" id="RHEA-COMP:11605"/>
        <dbReference type="ChEBI" id="CHEBI:15378"/>
        <dbReference type="ChEBI" id="CHEBI:30013"/>
        <dbReference type="ChEBI" id="CHEBI:30616"/>
        <dbReference type="ChEBI" id="CHEBI:61977"/>
        <dbReference type="ChEBI" id="CHEBI:456216"/>
        <dbReference type="EC" id="2.7.11.1"/>
    </reaction>
</comment>
<dbReference type="SMART" id="SM00220">
    <property type="entry name" value="S_TKc"/>
    <property type="match status" value="1"/>
</dbReference>
<evidence type="ECO:0000256" key="10">
    <source>
        <dbReference type="SAM" id="MobiDB-lite"/>
    </source>
</evidence>
<dbReference type="GO" id="GO:0005634">
    <property type="term" value="C:nucleus"/>
    <property type="evidence" value="ECO:0000318"/>
    <property type="project" value="GO_Central"/>
</dbReference>
<dbReference type="GO" id="GO:0042307">
    <property type="term" value="P:positive regulation of protein import into nucleus"/>
    <property type="evidence" value="ECO:0007669"/>
    <property type="project" value="EnsemblFungi"/>
</dbReference>
<gene>
    <name evidence="13" type="primary">dsk1</name>
    <name evidence="12" type="ORF">SJAG_02058</name>
</gene>
<dbReference type="EC" id="2.7.11.1" evidence="1"/>
<dbReference type="PANTHER" id="PTHR47634:SF9">
    <property type="entry name" value="PROTEIN KINASE DOMAIN-CONTAINING PROTEIN-RELATED"/>
    <property type="match status" value="1"/>
</dbReference>
<keyword evidence="6 9" id="KW-0067">ATP-binding</keyword>
<organism evidence="12 14">
    <name type="scientific">Schizosaccharomyces japonicus (strain yFS275 / FY16936)</name>
    <name type="common">Fission yeast</name>
    <dbReference type="NCBI Taxonomy" id="402676"/>
    <lineage>
        <taxon>Eukaryota</taxon>
        <taxon>Fungi</taxon>
        <taxon>Dikarya</taxon>
        <taxon>Ascomycota</taxon>
        <taxon>Taphrinomycotina</taxon>
        <taxon>Schizosaccharomycetes</taxon>
        <taxon>Schizosaccharomycetales</taxon>
        <taxon>Schizosaccharomycetaceae</taxon>
        <taxon>Schizosaccharomyces</taxon>
    </lineage>
</organism>
<dbReference type="FunFam" id="3.30.200.20:FF:001333">
    <property type="entry name" value="Protein kinase, putative (AFU_orthologue AFUA_7G00740)"/>
    <property type="match status" value="1"/>
</dbReference>
<keyword evidence="14" id="KW-1185">Reference proteome</keyword>
<dbReference type="VEuPathDB" id="FungiDB:SJAG_02058"/>
<dbReference type="GO" id="GO:0005681">
    <property type="term" value="C:spliceosomal complex"/>
    <property type="evidence" value="ECO:0007669"/>
    <property type="project" value="EnsemblFungi"/>
</dbReference>
<dbReference type="GO" id="GO:0032153">
    <property type="term" value="C:cell division site"/>
    <property type="evidence" value="ECO:0007669"/>
    <property type="project" value="EnsemblFungi"/>
</dbReference>
<evidence type="ECO:0000256" key="8">
    <source>
        <dbReference type="ARBA" id="ARBA00048679"/>
    </source>
</evidence>
<dbReference type="STRING" id="402676.B6JZL5"/>
<dbReference type="PROSITE" id="PS00108">
    <property type="entry name" value="PROTEIN_KINASE_ST"/>
    <property type="match status" value="1"/>
</dbReference>
<evidence type="ECO:0000256" key="2">
    <source>
        <dbReference type="ARBA" id="ARBA00022527"/>
    </source>
</evidence>
<dbReference type="Proteomes" id="UP000001744">
    <property type="component" value="Unassembled WGS sequence"/>
</dbReference>
<dbReference type="GO" id="GO:0009410">
    <property type="term" value="P:response to xenobiotic stimulus"/>
    <property type="evidence" value="ECO:0007669"/>
    <property type="project" value="EnsemblFungi"/>
</dbReference>
<feature type="binding site" evidence="9">
    <location>
        <position position="116"/>
    </location>
    <ligand>
        <name>ATP</name>
        <dbReference type="ChEBI" id="CHEBI:30616"/>
    </ligand>
</feature>
<dbReference type="GO" id="GO:0048026">
    <property type="term" value="P:positive regulation of mRNA splicing, via spliceosome"/>
    <property type="evidence" value="ECO:0007669"/>
    <property type="project" value="EnsemblFungi"/>
</dbReference>
<dbReference type="HOGENOM" id="CLU_000288_81_12_1"/>
<evidence type="ECO:0000313" key="13">
    <source>
        <dbReference type="JaponicusDB" id="SJAG_02058"/>
    </source>
</evidence>
<dbReference type="GO" id="GO:0030003">
    <property type="term" value="P:intracellular monoatomic cation homeostasis"/>
    <property type="evidence" value="ECO:0007669"/>
    <property type="project" value="EnsemblFungi"/>
</dbReference>
<evidence type="ECO:0000256" key="3">
    <source>
        <dbReference type="ARBA" id="ARBA00022679"/>
    </source>
</evidence>
<dbReference type="AlphaFoldDB" id="B6JZL5"/>
<dbReference type="OrthoDB" id="2649at2759"/>
<dbReference type="InterPro" id="IPR011009">
    <property type="entry name" value="Kinase-like_dom_sf"/>
</dbReference>
<accession>B6JZL5</accession>
<dbReference type="RefSeq" id="XP_002173276.1">
    <property type="nucleotide sequence ID" value="XM_002173240.1"/>
</dbReference>
<dbReference type="eggNOG" id="KOG1290">
    <property type="taxonomic scope" value="Eukaryota"/>
</dbReference>
<dbReference type="Gene3D" id="1.10.510.10">
    <property type="entry name" value="Transferase(Phosphotransferase) domain 1"/>
    <property type="match status" value="1"/>
</dbReference>
<dbReference type="GO" id="GO:1905168">
    <property type="term" value="P:positive regulation of double-strand break repair via homologous recombination"/>
    <property type="evidence" value="ECO:0007669"/>
    <property type="project" value="EnsemblFungi"/>
</dbReference>
<dbReference type="Pfam" id="PF00069">
    <property type="entry name" value="Pkinase"/>
    <property type="match status" value="2"/>
</dbReference>
<evidence type="ECO:0000256" key="1">
    <source>
        <dbReference type="ARBA" id="ARBA00012513"/>
    </source>
</evidence>
<dbReference type="GO" id="GO:0006376">
    <property type="term" value="P:mRNA splice site recognition"/>
    <property type="evidence" value="ECO:0007669"/>
    <property type="project" value="EnsemblFungi"/>
</dbReference>
<keyword evidence="2" id="KW-0723">Serine/threonine-protein kinase</keyword>
<dbReference type="GO" id="GO:0000245">
    <property type="term" value="P:spliceosomal complex assembly"/>
    <property type="evidence" value="ECO:0000318"/>
    <property type="project" value="GO_Central"/>
</dbReference>
<dbReference type="JaponicusDB" id="SJAG_02058">
    <property type="gene designation" value="dsk1"/>
</dbReference>
<dbReference type="SUPFAM" id="SSF56112">
    <property type="entry name" value="Protein kinase-like (PK-like)"/>
    <property type="match status" value="1"/>
</dbReference>
<dbReference type="EMBL" id="KE651168">
    <property type="protein sequence ID" value="EEB06983.1"/>
    <property type="molecule type" value="Genomic_DNA"/>
</dbReference>
<evidence type="ECO:0000256" key="9">
    <source>
        <dbReference type="PROSITE-ProRule" id="PRU10141"/>
    </source>
</evidence>
<dbReference type="GO" id="GO:0007088">
    <property type="term" value="P:regulation of mitotic nuclear division"/>
    <property type="evidence" value="ECO:0007669"/>
    <property type="project" value="EnsemblFungi"/>
</dbReference>
<evidence type="ECO:0000256" key="5">
    <source>
        <dbReference type="ARBA" id="ARBA00022777"/>
    </source>
</evidence>
<dbReference type="PROSITE" id="PS50011">
    <property type="entry name" value="PROTEIN_KINASE_DOM"/>
    <property type="match status" value="1"/>
</dbReference>
<evidence type="ECO:0000256" key="6">
    <source>
        <dbReference type="ARBA" id="ARBA00022840"/>
    </source>
</evidence>
<comment type="catalytic activity">
    <reaction evidence="8">
        <text>L-seryl-[protein] + ATP = O-phospho-L-seryl-[protein] + ADP + H(+)</text>
        <dbReference type="Rhea" id="RHEA:17989"/>
        <dbReference type="Rhea" id="RHEA-COMP:9863"/>
        <dbReference type="Rhea" id="RHEA-COMP:11604"/>
        <dbReference type="ChEBI" id="CHEBI:15378"/>
        <dbReference type="ChEBI" id="CHEBI:29999"/>
        <dbReference type="ChEBI" id="CHEBI:30616"/>
        <dbReference type="ChEBI" id="CHEBI:83421"/>
        <dbReference type="ChEBI" id="CHEBI:456216"/>
        <dbReference type="EC" id="2.7.11.1"/>
    </reaction>
</comment>
<dbReference type="PANTHER" id="PTHR47634">
    <property type="entry name" value="PROTEIN KINASE DOMAIN-CONTAINING PROTEIN-RELATED"/>
    <property type="match status" value="1"/>
</dbReference>